<evidence type="ECO:0000256" key="2">
    <source>
        <dbReference type="ARBA" id="ARBA00022771"/>
    </source>
</evidence>
<dbReference type="EMBL" id="KL584849">
    <property type="protein sequence ID" value="KEQ59216.1"/>
    <property type="molecule type" value="Genomic_DNA"/>
</dbReference>
<keyword evidence="2 4" id="KW-0863">Zinc-finger</keyword>
<dbReference type="GO" id="GO:0008270">
    <property type="term" value="F:zinc ion binding"/>
    <property type="evidence" value="ECO:0007669"/>
    <property type="project" value="UniProtKB-KW"/>
</dbReference>
<accession>A0A074W9L5</accession>
<dbReference type="AlphaFoldDB" id="A0A074W9L5"/>
<evidence type="ECO:0000256" key="5">
    <source>
        <dbReference type="SAM" id="MobiDB-lite"/>
    </source>
</evidence>
<dbReference type="InterPro" id="IPR001841">
    <property type="entry name" value="Znf_RING"/>
</dbReference>
<evidence type="ECO:0000313" key="8">
    <source>
        <dbReference type="Proteomes" id="UP000030672"/>
    </source>
</evidence>
<dbReference type="SMART" id="SM00184">
    <property type="entry name" value="RING"/>
    <property type="match status" value="1"/>
</dbReference>
<dbReference type="Pfam" id="PF00097">
    <property type="entry name" value="zf-C3HC4"/>
    <property type="match status" value="1"/>
</dbReference>
<dbReference type="InterPro" id="IPR018957">
    <property type="entry name" value="Znf_C3HC4_RING-type"/>
</dbReference>
<proteinExistence type="predicted"/>
<reference evidence="7 8" key="1">
    <citation type="journal article" date="2014" name="BMC Genomics">
        <title>Genome sequencing of four Aureobasidium pullulans varieties: biotechnological potential, stress tolerance, and description of new species.</title>
        <authorList>
            <person name="Gostin Ar C."/>
            <person name="Ohm R.A."/>
            <person name="Kogej T."/>
            <person name="Sonjak S."/>
            <person name="Turk M."/>
            <person name="Zajc J."/>
            <person name="Zalar P."/>
            <person name="Grube M."/>
            <person name="Sun H."/>
            <person name="Han J."/>
            <person name="Sharma A."/>
            <person name="Chiniquy J."/>
            <person name="Ngan C.Y."/>
            <person name="Lipzen A."/>
            <person name="Barry K."/>
            <person name="Grigoriev I.V."/>
            <person name="Gunde-Cimerman N."/>
        </authorList>
    </citation>
    <scope>NUCLEOTIDE SEQUENCE [LARGE SCALE GENOMIC DNA]</scope>
    <source>
        <strain evidence="7 8">CBS 110374</strain>
    </source>
</reference>
<dbReference type="HOGENOM" id="CLU_1077625_0_0_1"/>
<feature type="domain" description="RING-type" evidence="6">
    <location>
        <begin position="83"/>
        <end position="149"/>
    </location>
</feature>
<keyword evidence="3" id="KW-0862">Zinc</keyword>
<feature type="compositionally biased region" description="Polar residues" evidence="5">
    <location>
        <begin position="216"/>
        <end position="226"/>
    </location>
</feature>
<dbReference type="Gene3D" id="3.30.40.10">
    <property type="entry name" value="Zinc/RING finger domain, C3HC4 (zinc finger)"/>
    <property type="match status" value="1"/>
</dbReference>
<dbReference type="GeneID" id="63920347"/>
<evidence type="ECO:0000256" key="1">
    <source>
        <dbReference type="ARBA" id="ARBA00022723"/>
    </source>
</evidence>
<evidence type="ECO:0000256" key="4">
    <source>
        <dbReference type="PROSITE-ProRule" id="PRU00175"/>
    </source>
</evidence>
<keyword evidence="8" id="KW-1185">Reference proteome</keyword>
<dbReference type="Proteomes" id="UP000030672">
    <property type="component" value="Unassembled WGS sequence"/>
</dbReference>
<name>A0A074W9L5_AURM1</name>
<dbReference type="RefSeq" id="XP_040876239.1">
    <property type="nucleotide sequence ID" value="XM_041026974.1"/>
</dbReference>
<dbReference type="SUPFAM" id="SSF57850">
    <property type="entry name" value="RING/U-box"/>
    <property type="match status" value="1"/>
</dbReference>
<organism evidence="7 8">
    <name type="scientific">Aureobasidium melanogenum (strain CBS 110374)</name>
    <name type="common">Aureobasidium pullulans var. melanogenum</name>
    <dbReference type="NCBI Taxonomy" id="1043003"/>
    <lineage>
        <taxon>Eukaryota</taxon>
        <taxon>Fungi</taxon>
        <taxon>Dikarya</taxon>
        <taxon>Ascomycota</taxon>
        <taxon>Pezizomycotina</taxon>
        <taxon>Dothideomycetes</taxon>
        <taxon>Dothideomycetidae</taxon>
        <taxon>Dothideales</taxon>
        <taxon>Saccotheciaceae</taxon>
        <taxon>Aureobasidium</taxon>
    </lineage>
</organism>
<evidence type="ECO:0000256" key="3">
    <source>
        <dbReference type="ARBA" id="ARBA00022833"/>
    </source>
</evidence>
<evidence type="ECO:0000259" key="6">
    <source>
        <dbReference type="PROSITE" id="PS50089"/>
    </source>
</evidence>
<protein>
    <recommendedName>
        <fullName evidence="6">RING-type domain-containing protein</fullName>
    </recommendedName>
</protein>
<feature type="compositionally biased region" description="Basic residues" evidence="5">
    <location>
        <begin position="157"/>
        <end position="168"/>
    </location>
</feature>
<evidence type="ECO:0000313" key="7">
    <source>
        <dbReference type="EMBL" id="KEQ59216.1"/>
    </source>
</evidence>
<keyword evidence="1" id="KW-0479">Metal-binding</keyword>
<gene>
    <name evidence="7" type="ORF">M437DRAFT_78354</name>
</gene>
<dbReference type="PROSITE" id="PS00518">
    <property type="entry name" value="ZF_RING_1"/>
    <property type="match status" value="1"/>
</dbReference>
<feature type="compositionally biased region" description="Basic residues" evidence="5">
    <location>
        <begin position="181"/>
        <end position="194"/>
    </location>
</feature>
<dbReference type="PANTHER" id="PTHR12109">
    <property type="entry name" value="RING FINGER PROTEIN 141-RELATED"/>
    <property type="match status" value="1"/>
</dbReference>
<feature type="region of interest" description="Disordered" evidence="5">
    <location>
        <begin position="156"/>
        <end position="226"/>
    </location>
</feature>
<dbReference type="InterPro" id="IPR017907">
    <property type="entry name" value="Znf_RING_CS"/>
</dbReference>
<dbReference type="InterPro" id="IPR047126">
    <property type="entry name" value="RNF141-like"/>
</dbReference>
<dbReference type="PROSITE" id="PS50089">
    <property type="entry name" value="ZF_RING_2"/>
    <property type="match status" value="1"/>
</dbReference>
<sequence>MPEIEYTIPSHIFAESCPMCDEIALDEGERREGFVARYPRGWVLVACKRHVDVLRTTNEVPEAPPSNTITIPTTASATAQDPCPICISNPPHLHLDCNHAFCTPCLTNWQTASLDTSLSSWLTSTPLLLPQYPILAATLKSRFTCPMCRTNLQFTKQSRRKKKMRNQRARGEELTGGIGARSRRGGQRNRRRRGGREVPCVEAPPSESMPVVERAQASQNDFTGVE</sequence>
<dbReference type="InterPro" id="IPR013083">
    <property type="entry name" value="Znf_RING/FYVE/PHD"/>
</dbReference>